<evidence type="ECO:0000259" key="7">
    <source>
        <dbReference type="PROSITE" id="PS50112"/>
    </source>
</evidence>
<dbReference type="Pfam" id="PF14598">
    <property type="entry name" value="PAS_11"/>
    <property type="match status" value="1"/>
</dbReference>
<keyword evidence="2" id="KW-0597">Phosphoprotein</keyword>
<evidence type="ECO:0000256" key="3">
    <source>
        <dbReference type="ARBA" id="ARBA00022737"/>
    </source>
</evidence>
<dbReference type="AlphaFoldDB" id="D2WJF6"/>
<evidence type="ECO:0000256" key="2">
    <source>
        <dbReference type="ARBA" id="ARBA00022553"/>
    </source>
</evidence>
<dbReference type="InterPro" id="IPR050760">
    <property type="entry name" value="Period_circadian_regulator"/>
</dbReference>
<reference evidence="8" key="1">
    <citation type="journal article" date="2009" name="BMC Evol. Biol.">
        <title>Toward reconstructing the evolution of advanced moths and butterflies (Lepidoptera: Ditrysia): an initial molecular study.</title>
        <authorList>
            <person name="Regier J.C."/>
            <person name="Zwick A."/>
            <person name="Cummings M.P."/>
            <person name="Kawahara A.Y."/>
            <person name="Cho S."/>
            <person name="Weller S."/>
            <person name="Roe A."/>
            <person name="Baixeras J."/>
            <person name="Brown J.W."/>
            <person name="Parr C."/>
            <person name="Davis D.R."/>
            <person name="Epstein M."/>
            <person name="Hallwachs W."/>
            <person name="Hausmann A."/>
            <person name="Janzen D.H."/>
            <person name="Kitching I.J."/>
            <person name="Solis M.A."/>
            <person name="Yen S.H."/>
            <person name="Bazinet A.L."/>
            <person name="Mitter C."/>
        </authorList>
    </citation>
    <scope>NUCLEOTIDE SEQUENCE</scope>
</reference>
<dbReference type="GO" id="GO:0032922">
    <property type="term" value="P:circadian regulation of gene expression"/>
    <property type="evidence" value="ECO:0007669"/>
    <property type="project" value="TreeGrafter"/>
</dbReference>
<evidence type="ECO:0000256" key="4">
    <source>
        <dbReference type="ARBA" id="ARBA00023108"/>
    </source>
</evidence>
<dbReference type="GO" id="GO:0005634">
    <property type="term" value="C:nucleus"/>
    <property type="evidence" value="ECO:0007669"/>
    <property type="project" value="UniProtKB-SubCell"/>
</dbReference>
<dbReference type="SMART" id="SM00091">
    <property type="entry name" value="PAS"/>
    <property type="match status" value="1"/>
</dbReference>
<accession>D2WJF6</accession>
<dbReference type="EMBL" id="GQ283775">
    <property type="protein sequence ID" value="ACT87841.1"/>
    <property type="molecule type" value="mRNA"/>
</dbReference>
<dbReference type="FunFam" id="3.30.450.20:FF:000066">
    <property type="entry name" value="Period circadian protein"/>
    <property type="match status" value="1"/>
</dbReference>
<evidence type="ECO:0000256" key="5">
    <source>
        <dbReference type="ARBA" id="ARBA00023242"/>
    </source>
</evidence>
<dbReference type="SUPFAM" id="SSF55785">
    <property type="entry name" value="PYP-like sensor domain (PAS domain)"/>
    <property type="match status" value="1"/>
</dbReference>
<dbReference type="GO" id="GO:0000122">
    <property type="term" value="P:negative regulation of transcription by RNA polymerase II"/>
    <property type="evidence" value="ECO:0007669"/>
    <property type="project" value="TreeGrafter"/>
</dbReference>
<name>D2WJF6_9NEOP</name>
<dbReference type="Gene3D" id="3.30.450.20">
    <property type="entry name" value="PAS domain"/>
    <property type="match status" value="2"/>
</dbReference>
<dbReference type="GO" id="GO:0000976">
    <property type="term" value="F:transcription cis-regulatory region binding"/>
    <property type="evidence" value="ECO:0007669"/>
    <property type="project" value="TreeGrafter"/>
</dbReference>
<keyword evidence="4" id="KW-0090">Biological rhythms</keyword>
<evidence type="ECO:0000256" key="1">
    <source>
        <dbReference type="ARBA" id="ARBA00004123"/>
    </source>
</evidence>
<gene>
    <name evidence="8" type="primary">PER</name>
</gene>
<dbReference type="GO" id="GO:0005737">
    <property type="term" value="C:cytoplasm"/>
    <property type="evidence" value="ECO:0007669"/>
    <property type="project" value="TreeGrafter"/>
</dbReference>
<keyword evidence="5" id="KW-0539">Nucleus</keyword>
<dbReference type="GO" id="GO:0043153">
    <property type="term" value="P:entrainment of circadian clock by photoperiod"/>
    <property type="evidence" value="ECO:0007669"/>
    <property type="project" value="TreeGrafter"/>
</dbReference>
<evidence type="ECO:0000256" key="6">
    <source>
        <dbReference type="ARBA" id="ARBA00040849"/>
    </source>
</evidence>
<organism evidence="8">
    <name type="scientific">Acraga philetera</name>
    <dbReference type="NCBI Taxonomy" id="655142"/>
    <lineage>
        <taxon>Eukaryota</taxon>
        <taxon>Metazoa</taxon>
        <taxon>Ecdysozoa</taxon>
        <taxon>Arthropoda</taxon>
        <taxon>Hexapoda</taxon>
        <taxon>Insecta</taxon>
        <taxon>Pterygota</taxon>
        <taxon>Neoptera</taxon>
        <taxon>Endopterygota</taxon>
        <taxon>Lepidoptera</taxon>
        <taxon>Glossata</taxon>
        <taxon>Ditrysia</taxon>
        <taxon>Zygaenoidea</taxon>
        <taxon>Dalceridae</taxon>
        <taxon>Acraga</taxon>
    </lineage>
</organism>
<proteinExistence type="evidence at transcript level"/>
<dbReference type="InterPro" id="IPR035965">
    <property type="entry name" value="PAS-like_dom_sf"/>
</dbReference>
<dbReference type="PANTHER" id="PTHR11269:SF16">
    <property type="entry name" value="PERIOD CIRCADIAN PROTEIN"/>
    <property type="match status" value="1"/>
</dbReference>
<dbReference type="GO" id="GO:0001222">
    <property type="term" value="F:transcription corepressor binding"/>
    <property type="evidence" value="ECO:0007669"/>
    <property type="project" value="TreeGrafter"/>
</dbReference>
<protein>
    <recommendedName>
        <fullName evidence="6">Period circadian protein</fullName>
    </recommendedName>
</protein>
<dbReference type="CDD" id="cd00130">
    <property type="entry name" value="PAS"/>
    <property type="match status" value="1"/>
</dbReference>
<dbReference type="InterPro" id="IPR000014">
    <property type="entry name" value="PAS"/>
</dbReference>
<dbReference type="PANTHER" id="PTHR11269">
    <property type="entry name" value="PERIOD CIRCADIAN PROTEIN"/>
    <property type="match status" value="1"/>
</dbReference>
<sequence>IDKSFIDCIYPEDRHMFMSKIMSGLADLKNVDSSSNKGSLKNTGNIITMLCRIRNYRGLCSGFSVQHCVIKYVSVLLNLFFKNVTDEGRNNIYLIVHAKPFHSAYKVPNEIVTKNVTFEFRHTADGSIVYIEPESIPYLGYLPQDILNKNVLRYYHPDDLSYLQTVYEETLKTGTLARSKPYRFQVRNGHYVQLETEWTSLTNPWAKKLDVIIAKHRVLQGPSSPDVFQTNVNKRKMSGEDESKAQVLKGNIIKLLNQVLTTPETLINQVNRYEKNATDIYTLMEDIPKFDQRVDKDCRFHICTPDKVTNSSSNNDEV</sequence>
<feature type="non-terminal residue" evidence="8">
    <location>
        <position position="1"/>
    </location>
</feature>
<keyword evidence="3" id="KW-0677">Repeat</keyword>
<evidence type="ECO:0000313" key="8">
    <source>
        <dbReference type="EMBL" id="ACT87841.1"/>
    </source>
</evidence>
<feature type="domain" description="PAS" evidence="7">
    <location>
        <begin position="120"/>
        <end position="174"/>
    </location>
</feature>
<dbReference type="PROSITE" id="PS50112">
    <property type="entry name" value="PAS"/>
    <property type="match status" value="1"/>
</dbReference>
<comment type="subcellular location">
    <subcellularLocation>
        <location evidence="1">Nucleus</location>
    </subcellularLocation>
</comment>
<feature type="non-terminal residue" evidence="8">
    <location>
        <position position="318"/>
    </location>
</feature>